<dbReference type="Gene3D" id="3.10.180.10">
    <property type="entry name" value="2,3-Dihydroxybiphenyl 1,2-Dioxygenase, domain 1"/>
    <property type="match status" value="1"/>
</dbReference>
<organism evidence="2 3">
    <name type="scientific">Dictyobacter aurantiacus</name>
    <dbReference type="NCBI Taxonomy" id="1936993"/>
    <lineage>
        <taxon>Bacteria</taxon>
        <taxon>Bacillati</taxon>
        <taxon>Chloroflexota</taxon>
        <taxon>Ktedonobacteria</taxon>
        <taxon>Ktedonobacterales</taxon>
        <taxon>Dictyobacteraceae</taxon>
        <taxon>Dictyobacter</taxon>
    </lineage>
</organism>
<dbReference type="Pfam" id="PF13468">
    <property type="entry name" value="Glyoxalase_3"/>
    <property type="match status" value="1"/>
</dbReference>
<proteinExistence type="predicted"/>
<dbReference type="AlphaFoldDB" id="A0A401ZNW7"/>
<dbReference type="SUPFAM" id="SSF54593">
    <property type="entry name" value="Glyoxalase/Bleomycin resistance protein/Dihydroxybiphenyl dioxygenase"/>
    <property type="match status" value="1"/>
</dbReference>
<evidence type="ECO:0000313" key="2">
    <source>
        <dbReference type="EMBL" id="GCE08551.1"/>
    </source>
</evidence>
<evidence type="ECO:0000259" key="1">
    <source>
        <dbReference type="Pfam" id="PF13468"/>
    </source>
</evidence>
<feature type="domain" description="Glyoxalase-like" evidence="1">
    <location>
        <begin position="7"/>
        <end position="175"/>
    </location>
</feature>
<accession>A0A401ZNW7</accession>
<dbReference type="PANTHER" id="PTHR40265">
    <property type="entry name" value="BLL2707 PROTEIN"/>
    <property type="match status" value="1"/>
</dbReference>
<dbReference type="InterPro" id="IPR025870">
    <property type="entry name" value="Glyoxalase-like_dom"/>
</dbReference>
<dbReference type="EMBL" id="BIFQ01000002">
    <property type="protein sequence ID" value="GCE08551.1"/>
    <property type="molecule type" value="Genomic_DNA"/>
</dbReference>
<dbReference type="RefSeq" id="WP_126601077.1">
    <property type="nucleotide sequence ID" value="NZ_BIFQ01000002.1"/>
</dbReference>
<keyword evidence="3" id="KW-1185">Reference proteome</keyword>
<dbReference type="OrthoDB" id="9111355at2"/>
<gene>
    <name evidence="2" type="ORF">KDAU_58800</name>
</gene>
<dbReference type="PANTHER" id="PTHR40265:SF1">
    <property type="entry name" value="GLYOXALASE-LIKE DOMAIN-CONTAINING PROTEIN"/>
    <property type="match status" value="1"/>
</dbReference>
<sequence length="206" mass="22836">MLALSQVIYGVRDLEVATRRIESRGLTVVDGGHHPGLGTANRIVPLGDAYFEILGIVDQQKALSNPYGMALFQKIRQGDRLVRWSLRTDTIEEVARERGLAPESRSRRRPDNTLLTWKAAGLSLSLLDGWLPFFMQWDDPTYYPGNIRVHHAAAPQGIAWLEITPGDPLKLKKWLGAAEVPLHIVDGEPGIHRVGLSTPEGVLILP</sequence>
<dbReference type="Proteomes" id="UP000287224">
    <property type="component" value="Unassembled WGS sequence"/>
</dbReference>
<dbReference type="InterPro" id="IPR029068">
    <property type="entry name" value="Glyas_Bleomycin-R_OHBP_Dase"/>
</dbReference>
<reference evidence="3" key="1">
    <citation type="submission" date="2018-12" db="EMBL/GenBank/DDBJ databases">
        <title>Tengunoibacter tsumagoiensis gen. nov., sp. nov., Dictyobacter kobayashii sp. nov., D. alpinus sp. nov., and D. joshuensis sp. nov. and description of Dictyobacteraceae fam. nov. within the order Ktedonobacterales isolated from Tengu-no-mugimeshi.</title>
        <authorList>
            <person name="Wang C.M."/>
            <person name="Zheng Y."/>
            <person name="Sakai Y."/>
            <person name="Toyoda A."/>
            <person name="Minakuchi Y."/>
            <person name="Abe K."/>
            <person name="Yokota A."/>
            <person name="Yabe S."/>
        </authorList>
    </citation>
    <scope>NUCLEOTIDE SEQUENCE [LARGE SCALE GENOMIC DNA]</scope>
    <source>
        <strain evidence="3">S-27</strain>
    </source>
</reference>
<evidence type="ECO:0000313" key="3">
    <source>
        <dbReference type="Proteomes" id="UP000287224"/>
    </source>
</evidence>
<comment type="caution">
    <text evidence="2">The sequence shown here is derived from an EMBL/GenBank/DDBJ whole genome shotgun (WGS) entry which is preliminary data.</text>
</comment>
<protein>
    <recommendedName>
        <fullName evidence="1">Glyoxalase-like domain-containing protein</fullName>
    </recommendedName>
</protein>
<name>A0A401ZNW7_9CHLR</name>